<reference evidence="2 3" key="1">
    <citation type="submission" date="2024-09" db="EMBL/GenBank/DDBJ databases">
        <authorList>
            <person name="Sun Q."/>
            <person name="Mori K."/>
        </authorList>
    </citation>
    <scope>NUCLEOTIDE SEQUENCE [LARGE SCALE GENOMIC DNA]</scope>
    <source>
        <strain evidence="2 3">TBRC 4576</strain>
    </source>
</reference>
<organism evidence="2 3">
    <name type="scientific">Lactiplantibacillus modestisalitolerans</name>
    <dbReference type="NCBI Taxonomy" id="1457219"/>
    <lineage>
        <taxon>Bacteria</taxon>
        <taxon>Bacillati</taxon>
        <taxon>Bacillota</taxon>
        <taxon>Bacilli</taxon>
        <taxon>Lactobacillales</taxon>
        <taxon>Lactobacillaceae</taxon>
        <taxon>Lactiplantibacillus</taxon>
    </lineage>
</organism>
<name>A0ABV5WVH2_9LACO</name>
<accession>A0ABV5WVH2</accession>
<feature type="compositionally biased region" description="Acidic residues" evidence="1">
    <location>
        <begin position="111"/>
        <end position="125"/>
    </location>
</feature>
<proteinExistence type="predicted"/>
<keyword evidence="3" id="KW-1185">Reference proteome</keyword>
<feature type="compositionally biased region" description="Low complexity" evidence="1">
    <location>
        <begin position="126"/>
        <end position="163"/>
    </location>
</feature>
<dbReference type="RefSeq" id="WP_137642086.1">
    <property type="nucleotide sequence ID" value="NZ_BJEA01000004.1"/>
</dbReference>
<feature type="region of interest" description="Disordered" evidence="1">
    <location>
        <begin position="105"/>
        <end position="163"/>
    </location>
</feature>
<sequence length="163" mass="16878">MSKKGFLFGLAVGASAIAAVATKLSDEKKAELAAKAQAGLAAFKDRAIDYAFYANDATADFRDVASEEFEEAKRKVADFAEQYQATKGAGDETFTSSLDRATDSLRTELAQVEDEQDADDDEGDIVIDGSAAFSDATSAASEADSATSAADSAADSATTDSEA</sequence>
<evidence type="ECO:0000313" key="3">
    <source>
        <dbReference type="Proteomes" id="UP001589691"/>
    </source>
</evidence>
<gene>
    <name evidence="2" type="ORF">ACFFLI_09720</name>
</gene>
<evidence type="ECO:0000256" key="1">
    <source>
        <dbReference type="SAM" id="MobiDB-lite"/>
    </source>
</evidence>
<evidence type="ECO:0000313" key="2">
    <source>
        <dbReference type="EMBL" id="MFB9770138.1"/>
    </source>
</evidence>
<protein>
    <submittedName>
        <fullName evidence="2">YtxH domain-containing protein</fullName>
    </submittedName>
</protein>
<comment type="caution">
    <text evidence="2">The sequence shown here is derived from an EMBL/GenBank/DDBJ whole genome shotgun (WGS) entry which is preliminary data.</text>
</comment>
<dbReference type="EMBL" id="JBHLZY010000025">
    <property type="protein sequence ID" value="MFB9770138.1"/>
    <property type="molecule type" value="Genomic_DNA"/>
</dbReference>
<dbReference type="Proteomes" id="UP001589691">
    <property type="component" value="Unassembled WGS sequence"/>
</dbReference>